<comment type="caution">
    <text evidence="4">The sequence shown here is derived from an EMBL/GenBank/DDBJ whole genome shotgun (WGS) entry which is preliminary data.</text>
</comment>
<evidence type="ECO:0000256" key="1">
    <source>
        <dbReference type="SAM" id="Coils"/>
    </source>
</evidence>
<dbReference type="Pfam" id="PF14308">
    <property type="entry name" value="DnaJ-X"/>
    <property type="match status" value="1"/>
</dbReference>
<dbReference type="Proteomes" id="UP001623330">
    <property type="component" value="Unassembled WGS sequence"/>
</dbReference>
<dbReference type="PROSITE" id="PS50076">
    <property type="entry name" value="DNAJ_2"/>
    <property type="match status" value="1"/>
</dbReference>
<feature type="compositionally biased region" description="Basic and acidic residues" evidence="2">
    <location>
        <begin position="150"/>
        <end position="160"/>
    </location>
</feature>
<accession>A0ABR4NXK5</accession>
<dbReference type="InterPro" id="IPR036869">
    <property type="entry name" value="J_dom_sf"/>
</dbReference>
<dbReference type="InterPro" id="IPR018253">
    <property type="entry name" value="DnaJ_domain_CS"/>
</dbReference>
<dbReference type="Pfam" id="PF00226">
    <property type="entry name" value="DnaJ"/>
    <property type="match status" value="1"/>
</dbReference>
<dbReference type="EMBL" id="JBEVYD010000004">
    <property type="protein sequence ID" value="KAL3233467.1"/>
    <property type="molecule type" value="Genomic_DNA"/>
</dbReference>
<dbReference type="InterPro" id="IPR001623">
    <property type="entry name" value="DnaJ_domain"/>
</dbReference>
<evidence type="ECO:0000313" key="5">
    <source>
        <dbReference type="Proteomes" id="UP001623330"/>
    </source>
</evidence>
<protein>
    <submittedName>
        <fullName evidence="4">Protein CAJ1</fullName>
    </submittedName>
</protein>
<dbReference type="InterPro" id="IPR026894">
    <property type="entry name" value="DnaJ_X"/>
</dbReference>
<feature type="domain" description="J" evidence="3">
    <location>
        <begin position="6"/>
        <end position="71"/>
    </location>
</feature>
<organism evidence="4 5">
    <name type="scientific">Nakaseomyces bracarensis</name>
    <dbReference type="NCBI Taxonomy" id="273131"/>
    <lineage>
        <taxon>Eukaryota</taxon>
        <taxon>Fungi</taxon>
        <taxon>Dikarya</taxon>
        <taxon>Ascomycota</taxon>
        <taxon>Saccharomycotina</taxon>
        <taxon>Saccharomycetes</taxon>
        <taxon>Saccharomycetales</taxon>
        <taxon>Saccharomycetaceae</taxon>
        <taxon>Nakaseomyces</taxon>
    </lineage>
</organism>
<dbReference type="SUPFAM" id="SSF46565">
    <property type="entry name" value="Chaperone J-domain"/>
    <property type="match status" value="1"/>
</dbReference>
<dbReference type="Gene3D" id="1.10.287.110">
    <property type="entry name" value="DnaJ domain"/>
    <property type="match status" value="1"/>
</dbReference>
<gene>
    <name evidence="4" type="ORF">RNJ44_03507</name>
</gene>
<name>A0ABR4NXK5_9SACH</name>
<proteinExistence type="predicted"/>
<keyword evidence="5" id="KW-1185">Reference proteome</keyword>
<sequence>MVKDTEYYDILGVAPDATPAEIKKAYRKRAMQTHPDKHPDDPDAQSKFQAVGEAYQVLSDDTLRRQYDQLGKEQAVPQQGFVDPSEYFTAIFGGDGFKDWVGEFSLFKELEEVAADEAMHGGAPGGPNSSPGSNQNGDSSQAGNGTMQNRHGDGKLTKEQRDKIAEMQRRRREDTLKQIDELARKLNEKLNRYVLAVKEHHLDEFQAKLTQEVEELKLESFGLELLHILATVYRNKANNYLLSRKTLGVSKFLTGFRDGAKDVKSTYSLLHTGMEAKRTMQDLSEVDPEQLSPEERAKFEHMVAGKALGVMWSMSKYELERKLREVCNKILTDRHDPDKTLKAKGMLYLADNFSRARRTAEEAEEARVFEELILGQQERQRKKRYRVAA</sequence>
<dbReference type="SMART" id="SM00271">
    <property type="entry name" value="DnaJ"/>
    <property type="match status" value="1"/>
</dbReference>
<feature type="region of interest" description="Disordered" evidence="2">
    <location>
        <begin position="118"/>
        <end position="160"/>
    </location>
</feature>
<feature type="compositionally biased region" description="Low complexity" evidence="2">
    <location>
        <begin position="126"/>
        <end position="140"/>
    </location>
</feature>
<keyword evidence="1" id="KW-0175">Coiled coil</keyword>
<evidence type="ECO:0000313" key="4">
    <source>
        <dbReference type="EMBL" id="KAL3233467.1"/>
    </source>
</evidence>
<reference evidence="4 5" key="1">
    <citation type="submission" date="2024-05" db="EMBL/GenBank/DDBJ databases">
        <title>Long read based assembly of the Candida bracarensis genome reveals expanded adhesin content.</title>
        <authorList>
            <person name="Marcet-Houben M."/>
            <person name="Ksiezopolska E."/>
            <person name="Gabaldon T."/>
        </authorList>
    </citation>
    <scope>NUCLEOTIDE SEQUENCE [LARGE SCALE GENOMIC DNA]</scope>
    <source>
        <strain evidence="4 5">CBM6</strain>
    </source>
</reference>
<dbReference type="InterPro" id="IPR052814">
    <property type="entry name" value="Peroxisomal_DnaJ"/>
</dbReference>
<dbReference type="PRINTS" id="PR00625">
    <property type="entry name" value="JDOMAIN"/>
</dbReference>
<dbReference type="PANTHER" id="PTHR45006:SF2">
    <property type="entry name" value="PROTEIN CAJ1"/>
    <property type="match status" value="1"/>
</dbReference>
<feature type="coiled-coil region" evidence="1">
    <location>
        <begin position="165"/>
        <end position="196"/>
    </location>
</feature>
<evidence type="ECO:0000256" key="2">
    <source>
        <dbReference type="SAM" id="MobiDB-lite"/>
    </source>
</evidence>
<evidence type="ECO:0000259" key="3">
    <source>
        <dbReference type="PROSITE" id="PS50076"/>
    </source>
</evidence>
<dbReference type="PROSITE" id="PS00636">
    <property type="entry name" value="DNAJ_1"/>
    <property type="match status" value="1"/>
</dbReference>
<dbReference type="PANTHER" id="PTHR45006">
    <property type="entry name" value="DNAJ-LIKE PROTEIN 1"/>
    <property type="match status" value="1"/>
</dbReference>
<dbReference type="CDD" id="cd06257">
    <property type="entry name" value="DnaJ"/>
    <property type="match status" value="1"/>
</dbReference>